<dbReference type="GO" id="GO:0035243">
    <property type="term" value="F:protein-arginine omega-N symmetric methyltransferase activity"/>
    <property type="evidence" value="ECO:0007669"/>
    <property type="project" value="UniProtKB-EC"/>
</dbReference>
<dbReference type="InterPro" id="IPR029063">
    <property type="entry name" value="SAM-dependent_MTases_sf"/>
</dbReference>
<dbReference type="PANTHER" id="PTHR12049:SF5">
    <property type="entry name" value="PROTEIN ARGININE METHYLTRANSFERASE NDUFAF7 HOMOLOG, MITOCHONDRIAL"/>
    <property type="match status" value="1"/>
</dbReference>
<dbReference type="EMBL" id="GL945437">
    <property type="protein sequence ID" value="EGO22317.1"/>
    <property type="molecule type" value="Genomic_DNA"/>
</dbReference>
<dbReference type="HOGENOM" id="CLU_028484_1_0_1"/>
<protein>
    <recommendedName>
        <fullName evidence="7">Protein arginine methyltransferase NDUFAF7</fullName>
        <ecNumber evidence="7">2.1.1.320</ecNumber>
    </recommendedName>
</protein>
<dbReference type="OrthoDB" id="17415at2759"/>
<dbReference type="PANTHER" id="PTHR12049">
    <property type="entry name" value="PROTEIN ARGININE METHYLTRANSFERASE NDUFAF7, MITOCHONDRIAL"/>
    <property type="match status" value="1"/>
</dbReference>
<dbReference type="KEGG" id="sla:SERLADRAFT_472991"/>
<evidence type="ECO:0000256" key="7">
    <source>
        <dbReference type="RuleBase" id="RU364114"/>
    </source>
</evidence>
<dbReference type="Pfam" id="PF02636">
    <property type="entry name" value="Methyltransf_28"/>
    <property type="match status" value="1"/>
</dbReference>
<evidence type="ECO:0000256" key="3">
    <source>
        <dbReference type="ARBA" id="ARBA00022603"/>
    </source>
</evidence>
<evidence type="ECO:0000256" key="6">
    <source>
        <dbReference type="ARBA" id="ARBA00048612"/>
    </source>
</evidence>
<evidence type="ECO:0000256" key="2">
    <source>
        <dbReference type="ARBA" id="ARBA00005891"/>
    </source>
</evidence>
<evidence type="ECO:0000256" key="4">
    <source>
        <dbReference type="ARBA" id="ARBA00022679"/>
    </source>
</evidence>
<reference evidence="8" key="1">
    <citation type="submission" date="2011-04" db="EMBL/GenBank/DDBJ databases">
        <title>Evolution of plant cell wall degrading machinery underlies the functional diversity of forest fungi.</title>
        <authorList>
            <consortium name="US DOE Joint Genome Institute (JGI-PGF)"/>
            <person name="Eastwood D.C."/>
            <person name="Floudas D."/>
            <person name="Binder M."/>
            <person name="Majcherczyk A."/>
            <person name="Schneider P."/>
            <person name="Aerts A."/>
            <person name="Asiegbu F.O."/>
            <person name="Baker S.E."/>
            <person name="Barry K."/>
            <person name="Bendiksby M."/>
            <person name="Blumentritt M."/>
            <person name="Coutinho P.M."/>
            <person name="Cullen D."/>
            <person name="Cullen D."/>
            <person name="Gathman A."/>
            <person name="Goodell B."/>
            <person name="Henrissat B."/>
            <person name="Ihrmark K."/>
            <person name="Kauserud H."/>
            <person name="Kohler A."/>
            <person name="LaButti K."/>
            <person name="Lapidus A."/>
            <person name="Lavin J.L."/>
            <person name="Lee Y.-H."/>
            <person name="Lindquist E."/>
            <person name="Lilly W."/>
            <person name="Lucas S."/>
            <person name="Morin E."/>
            <person name="Murat C."/>
            <person name="Oguiza J.A."/>
            <person name="Park J."/>
            <person name="Pisabarro A.G."/>
            <person name="Riley R."/>
            <person name="Rosling A."/>
            <person name="Salamov A."/>
            <person name="Schmidt O."/>
            <person name="Schmutz J."/>
            <person name="Skrede I."/>
            <person name="Stenlid J."/>
            <person name="Wiebenga A."/>
            <person name="Xie X."/>
            <person name="Kues U."/>
            <person name="Hibbett D.S."/>
            <person name="Hoffmeister D."/>
            <person name="Hogberg N."/>
            <person name="Martin F."/>
            <person name="Grigoriev I.V."/>
            <person name="Watkinson S.C."/>
        </authorList>
    </citation>
    <scope>NUCLEOTIDE SEQUENCE</scope>
    <source>
        <strain evidence="8">S7.9</strain>
    </source>
</reference>
<dbReference type="EC" id="2.1.1.320" evidence="7"/>
<sequence>MSTKLMLRKLLLPRSSLQRPPRSAWTKYHAPARPSTFSSSTAISTTGHKADKFNYNQEFSFSDATNTNYSDYKLVNANELEAIQTPPKGVKMLVRDFIEDSLYNPHYGYFPQRACILTAPESCFEFNKLKSSTEFEAEVARRYFVLGGADHEGPGRQLWHTPTELFKPWYGQAIAQCLVSEYLLKYYPYEDFNIYELGAGNGTLAKDILDYIRDQYPSVYDRTHYTIIEISAKLAEQQRQTLCLVHSCVQVVNKSIFRWNTRELAPCYFVAMEVIDNFAHDVIRYDLKTLEPFQCFVAIDNNSDFSTFYSKIEDPLISAFLALRSRLSHPHPLSKVFNVSVLRQVYASLPLAPNLSPPEYIPTRLLSLLQILRSQFPRHRLLLSDFSSLPDSIPGFNSPVVQTRIGATMVPCSTLFVRQGYFDVFFPTDFERLRDMYEHILSQPHNASAQSDLSRPNPLLGRTSPLSTNISPLSLGSDFFSSHLPHTRRSPIDGMASASGLPVGERKSNVFTHTEFLETYADLSKTTLRNGENPMVDYYKNVKFLF</sequence>
<accession>F8P469</accession>
<dbReference type="InterPro" id="IPR038375">
    <property type="entry name" value="NDUFAF7_sf"/>
</dbReference>
<evidence type="ECO:0000256" key="1">
    <source>
        <dbReference type="ARBA" id="ARBA00004173"/>
    </source>
</evidence>
<dbReference type="RefSeq" id="XP_007320855.1">
    <property type="nucleotide sequence ID" value="XM_007320793.1"/>
</dbReference>
<dbReference type="InterPro" id="IPR003788">
    <property type="entry name" value="NDUFAF7"/>
</dbReference>
<comment type="catalytic activity">
    <reaction evidence="6 7">
        <text>L-arginyl-[protein] + 2 S-adenosyl-L-methionine = N(omega),N(omega)'-dimethyl-L-arginyl-[protein] + 2 S-adenosyl-L-homocysteine + 2 H(+)</text>
        <dbReference type="Rhea" id="RHEA:48108"/>
        <dbReference type="Rhea" id="RHEA-COMP:10532"/>
        <dbReference type="Rhea" id="RHEA-COMP:11992"/>
        <dbReference type="ChEBI" id="CHEBI:15378"/>
        <dbReference type="ChEBI" id="CHEBI:29965"/>
        <dbReference type="ChEBI" id="CHEBI:57856"/>
        <dbReference type="ChEBI" id="CHEBI:59789"/>
        <dbReference type="ChEBI" id="CHEBI:88221"/>
        <dbReference type="EC" id="2.1.1.320"/>
    </reaction>
</comment>
<dbReference type="GeneID" id="18820225"/>
<dbReference type="SUPFAM" id="SSF53335">
    <property type="entry name" value="S-adenosyl-L-methionine-dependent methyltransferases"/>
    <property type="match status" value="1"/>
</dbReference>
<organism>
    <name type="scientific">Serpula lacrymans var. lacrymans (strain S7.9)</name>
    <name type="common">Dry rot fungus</name>
    <dbReference type="NCBI Taxonomy" id="578457"/>
    <lineage>
        <taxon>Eukaryota</taxon>
        <taxon>Fungi</taxon>
        <taxon>Dikarya</taxon>
        <taxon>Basidiomycota</taxon>
        <taxon>Agaricomycotina</taxon>
        <taxon>Agaricomycetes</taxon>
        <taxon>Agaricomycetidae</taxon>
        <taxon>Boletales</taxon>
        <taxon>Coniophorineae</taxon>
        <taxon>Serpulaceae</taxon>
        <taxon>Serpula</taxon>
    </lineage>
</organism>
<proteinExistence type="inferred from homology"/>
<dbReference type="Proteomes" id="UP000008064">
    <property type="component" value="Unassembled WGS sequence"/>
</dbReference>
<dbReference type="AlphaFoldDB" id="F8P469"/>
<dbReference type="GO" id="GO:0005739">
    <property type="term" value="C:mitochondrion"/>
    <property type="evidence" value="ECO:0007669"/>
    <property type="project" value="UniProtKB-SubCell"/>
</dbReference>
<name>F8P469_SERL9</name>
<gene>
    <name evidence="8" type="ORF">SERLADRAFT_472991</name>
</gene>
<dbReference type="Gene3D" id="3.40.50.12710">
    <property type="match status" value="1"/>
</dbReference>
<comment type="subcellular location">
    <subcellularLocation>
        <location evidence="1 7">Mitochondrion</location>
    </subcellularLocation>
</comment>
<comment type="function">
    <text evidence="7">Arginine methyltransferase involved in the assembly or stability of mitochondrial NADH:ubiquinone oxidoreductase complex (complex I).</text>
</comment>
<keyword evidence="5 7" id="KW-0496">Mitochondrion</keyword>
<evidence type="ECO:0000256" key="5">
    <source>
        <dbReference type="ARBA" id="ARBA00023128"/>
    </source>
</evidence>
<keyword evidence="4 7" id="KW-0808">Transferase</keyword>
<dbReference type="GO" id="GO:0032259">
    <property type="term" value="P:methylation"/>
    <property type="evidence" value="ECO:0007669"/>
    <property type="project" value="UniProtKB-KW"/>
</dbReference>
<keyword evidence="3 7" id="KW-0489">Methyltransferase</keyword>
<comment type="similarity">
    <text evidence="2 7">Belongs to the NDUFAF7 family.</text>
</comment>
<evidence type="ECO:0000313" key="8">
    <source>
        <dbReference type="EMBL" id="EGO22317.1"/>
    </source>
</evidence>